<evidence type="ECO:0000256" key="1">
    <source>
        <dbReference type="ARBA" id="ARBA00009820"/>
    </source>
</evidence>
<dbReference type="EMBL" id="DWXG01000004">
    <property type="protein sequence ID" value="HJB97056.1"/>
    <property type="molecule type" value="Genomic_DNA"/>
</dbReference>
<comment type="similarity">
    <text evidence="1">Belongs to the TolB family.</text>
</comment>
<dbReference type="InterPro" id="IPR011659">
    <property type="entry name" value="WD40"/>
</dbReference>
<reference evidence="2" key="1">
    <citation type="journal article" date="2021" name="PeerJ">
        <title>Extensive microbial diversity within the chicken gut microbiome revealed by metagenomics and culture.</title>
        <authorList>
            <person name="Gilroy R."/>
            <person name="Ravi A."/>
            <person name="Getino M."/>
            <person name="Pursley I."/>
            <person name="Horton D.L."/>
            <person name="Alikhan N.F."/>
            <person name="Baker D."/>
            <person name="Gharbi K."/>
            <person name="Hall N."/>
            <person name="Watson M."/>
            <person name="Adriaenssens E.M."/>
            <person name="Foster-Nyarko E."/>
            <person name="Jarju S."/>
            <person name="Secka A."/>
            <person name="Antonio M."/>
            <person name="Oren A."/>
            <person name="Chaudhuri R.R."/>
            <person name="La Ragione R."/>
            <person name="Hildebrand F."/>
            <person name="Pallen M.J."/>
        </authorList>
    </citation>
    <scope>NUCLEOTIDE SEQUENCE</scope>
    <source>
        <strain evidence="2">CHK185-1770</strain>
    </source>
</reference>
<evidence type="ECO:0000313" key="3">
    <source>
        <dbReference type="Proteomes" id="UP000826793"/>
    </source>
</evidence>
<dbReference type="PANTHER" id="PTHR36842:SF1">
    <property type="entry name" value="PROTEIN TOLB"/>
    <property type="match status" value="1"/>
</dbReference>
<proteinExistence type="inferred from homology"/>
<comment type="caution">
    <text evidence="2">The sequence shown here is derived from an EMBL/GenBank/DDBJ whole genome shotgun (WGS) entry which is preliminary data.</text>
</comment>
<dbReference type="SUPFAM" id="SSF69304">
    <property type="entry name" value="Tricorn protease N-terminal domain"/>
    <property type="match status" value="1"/>
</dbReference>
<sequence length="294" mass="32759">MNVLQEKRLFQERDAISSLETVDVATGQCTVLKEFGHLIEAPNWLPTGDRLLYNAGGRLWLFDLATGESRQIDTGFACRCNNDHVLSPDGRSVGLSQGTAEDGWSRVYTVPLEGGVPRLITPIAPSYLHGWSPDGKTLAYCAERNGEFDIYTIPVEGGEETRLTDAPGLDDGPEYSPDGKHIWFNSVRSGLMQIWRMEADGSQQTRMTWEEESNCWFPHLSPDGSQVAYIAYKKGDVNPGDHPPHKNVEIRVMDADGKNTRVLVRLFGGQGTLNVNSWSPCGKKLAFVRYRLKE</sequence>
<accession>A0A9D2MTZ9</accession>
<name>A0A9D2MTZ9_9FIRM</name>
<organism evidence="2 3">
    <name type="scientific">Candidatus Acutalibacter pullicola</name>
    <dbReference type="NCBI Taxonomy" id="2838417"/>
    <lineage>
        <taxon>Bacteria</taxon>
        <taxon>Bacillati</taxon>
        <taxon>Bacillota</taxon>
        <taxon>Clostridia</taxon>
        <taxon>Eubacteriales</taxon>
        <taxon>Acutalibacteraceae</taxon>
        <taxon>Acutalibacter</taxon>
    </lineage>
</organism>
<dbReference type="Proteomes" id="UP000826793">
    <property type="component" value="Unassembled WGS sequence"/>
</dbReference>
<dbReference type="PANTHER" id="PTHR36842">
    <property type="entry name" value="PROTEIN TOLB HOMOLOG"/>
    <property type="match status" value="1"/>
</dbReference>
<reference evidence="2" key="2">
    <citation type="submission" date="2021-04" db="EMBL/GenBank/DDBJ databases">
        <authorList>
            <person name="Gilroy R."/>
        </authorList>
    </citation>
    <scope>NUCLEOTIDE SEQUENCE</scope>
    <source>
        <strain evidence="2">CHK185-1770</strain>
    </source>
</reference>
<dbReference type="Pfam" id="PF07676">
    <property type="entry name" value="PD40"/>
    <property type="match status" value="2"/>
</dbReference>
<evidence type="ECO:0000313" key="2">
    <source>
        <dbReference type="EMBL" id="HJB97056.1"/>
    </source>
</evidence>
<dbReference type="Gene3D" id="2.120.10.30">
    <property type="entry name" value="TolB, C-terminal domain"/>
    <property type="match status" value="1"/>
</dbReference>
<gene>
    <name evidence="2" type="ORF">H9710_00565</name>
</gene>
<dbReference type="InterPro" id="IPR011042">
    <property type="entry name" value="6-blade_b-propeller_TolB-like"/>
</dbReference>
<dbReference type="AlphaFoldDB" id="A0A9D2MTZ9"/>
<protein>
    <submittedName>
        <fullName evidence="2">Uncharacterized protein</fullName>
    </submittedName>
</protein>